<dbReference type="EMBL" id="UGYV01000004">
    <property type="protein sequence ID" value="SUJ09142.1"/>
    <property type="molecule type" value="Genomic_DNA"/>
</dbReference>
<dbReference type="RefSeq" id="WP_181879260.1">
    <property type="nucleotide sequence ID" value="NZ_UGYV01000004.1"/>
</dbReference>
<feature type="transmembrane region" description="Helical" evidence="1">
    <location>
        <begin position="6"/>
        <end position="32"/>
    </location>
</feature>
<accession>A0A380BY32</accession>
<keyword evidence="1" id="KW-0812">Transmembrane</keyword>
<keyword evidence="1" id="KW-1133">Transmembrane helix</keyword>
<evidence type="ECO:0000256" key="1">
    <source>
        <dbReference type="SAM" id="Phobius"/>
    </source>
</evidence>
<gene>
    <name evidence="2" type="ORF">NCTC10736_03989</name>
</gene>
<proteinExistence type="predicted"/>
<evidence type="ECO:0000313" key="3">
    <source>
        <dbReference type="Proteomes" id="UP000255061"/>
    </source>
</evidence>
<dbReference type="Proteomes" id="UP000255061">
    <property type="component" value="Unassembled WGS sequence"/>
</dbReference>
<evidence type="ECO:0000313" key="2">
    <source>
        <dbReference type="EMBL" id="SUJ09142.1"/>
    </source>
</evidence>
<reference evidence="2 3" key="1">
    <citation type="submission" date="2018-06" db="EMBL/GenBank/DDBJ databases">
        <authorList>
            <consortium name="Pathogen Informatics"/>
            <person name="Doyle S."/>
        </authorList>
    </citation>
    <scope>NUCLEOTIDE SEQUENCE [LARGE SCALE GENOMIC DNA]</scope>
    <source>
        <strain evidence="2 3">NCTC10736</strain>
    </source>
</reference>
<protein>
    <submittedName>
        <fullName evidence="2">Uncharacterized protein</fullName>
    </submittedName>
</protein>
<keyword evidence="1" id="KW-0472">Membrane</keyword>
<name>A0A380BY32_9GAMM</name>
<dbReference type="AlphaFoldDB" id="A0A380BY32"/>
<organism evidence="2 3">
    <name type="scientific">Shewanella morhuae</name>
    <dbReference type="NCBI Taxonomy" id="365591"/>
    <lineage>
        <taxon>Bacteria</taxon>
        <taxon>Pseudomonadati</taxon>
        <taxon>Pseudomonadota</taxon>
        <taxon>Gammaproteobacteria</taxon>
        <taxon>Alteromonadales</taxon>
        <taxon>Shewanellaceae</taxon>
        <taxon>Shewanella</taxon>
    </lineage>
</organism>
<sequence length="58" mass="6209">MDTMLIINILLALAIYKFVLVPVHALLSAVCLRALRTLHPRHNGNISGSINGNTGGKS</sequence>